<dbReference type="PANTHER" id="PTHR31465">
    <property type="entry name" value="PROTEIN RTA1-RELATED"/>
    <property type="match status" value="1"/>
</dbReference>
<dbReference type="Pfam" id="PF04479">
    <property type="entry name" value="RTA1"/>
    <property type="match status" value="1"/>
</dbReference>
<evidence type="ECO:0000313" key="6">
    <source>
        <dbReference type="EMBL" id="KAF1942037.1"/>
    </source>
</evidence>
<feature type="transmembrane region" description="Helical" evidence="5">
    <location>
        <begin position="248"/>
        <end position="268"/>
    </location>
</feature>
<evidence type="ECO:0000256" key="3">
    <source>
        <dbReference type="ARBA" id="ARBA00022989"/>
    </source>
</evidence>
<feature type="transmembrane region" description="Helical" evidence="5">
    <location>
        <begin position="158"/>
        <end position="176"/>
    </location>
</feature>
<name>A0A6A5SYI7_9PLEO</name>
<dbReference type="Proteomes" id="UP000800038">
    <property type="component" value="Unassembled WGS sequence"/>
</dbReference>
<gene>
    <name evidence="6" type="ORF">EJ02DRAFT_403149</name>
</gene>
<dbReference type="InterPro" id="IPR007568">
    <property type="entry name" value="RTA1"/>
</dbReference>
<comment type="subcellular location">
    <subcellularLocation>
        <location evidence="1">Membrane</location>
        <topology evidence="1">Multi-pass membrane protein</topology>
    </subcellularLocation>
</comment>
<accession>A0A6A5SYI7</accession>
<reference evidence="6" key="1">
    <citation type="journal article" date="2020" name="Stud. Mycol.">
        <title>101 Dothideomycetes genomes: a test case for predicting lifestyles and emergence of pathogens.</title>
        <authorList>
            <person name="Haridas S."/>
            <person name="Albert R."/>
            <person name="Binder M."/>
            <person name="Bloem J."/>
            <person name="Labutti K."/>
            <person name="Salamov A."/>
            <person name="Andreopoulos B."/>
            <person name="Baker S."/>
            <person name="Barry K."/>
            <person name="Bills G."/>
            <person name="Bluhm B."/>
            <person name="Cannon C."/>
            <person name="Castanera R."/>
            <person name="Culley D."/>
            <person name="Daum C."/>
            <person name="Ezra D."/>
            <person name="Gonzalez J."/>
            <person name="Henrissat B."/>
            <person name="Kuo A."/>
            <person name="Liang C."/>
            <person name="Lipzen A."/>
            <person name="Lutzoni F."/>
            <person name="Magnuson J."/>
            <person name="Mondo S."/>
            <person name="Nolan M."/>
            <person name="Ohm R."/>
            <person name="Pangilinan J."/>
            <person name="Park H.-J."/>
            <person name="Ramirez L."/>
            <person name="Alfaro M."/>
            <person name="Sun H."/>
            <person name="Tritt A."/>
            <person name="Yoshinaga Y."/>
            <person name="Zwiers L.-H."/>
            <person name="Turgeon B."/>
            <person name="Goodwin S."/>
            <person name="Spatafora J."/>
            <person name="Crous P."/>
            <person name="Grigoriev I."/>
        </authorList>
    </citation>
    <scope>NUCLEOTIDE SEQUENCE</scope>
    <source>
        <strain evidence="6">CBS 161.51</strain>
    </source>
</reference>
<keyword evidence="2 5" id="KW-0812">Transmembrane</keyword>
<feature type="transmembrane region" description="Helical" evidence="5">
    <location>
        <begin position="196"/>
        <end position="216"/>
    </location>
</feature>
<evidence type="ECO:0000256" key="2">
    <source>
        <dbReference type="ARBA" id="ARBA00022692"/>
    </source>
</evidence>
<evidence type="ECO:0000256" key="4">
    <source>
        <dbReference type="ARBA" id="ARBA00023136"/>
    </source>
</evidence>
<dbReference type="OrthoDB" id="4521223at2759"/>
<dbReference type="EMBL" id="ML976039">
    <property type="protein sequence ID" value="KAF1942037.1"/>
    <property type="molecule type" value="Genomic_DNA"/>
</dbReference>
<sequence length="359" mass="39806">MMYTFIHLISRAVDRNGIDPDNIDIHTNDPLIIAMSLKYCKIGKCPEAWQKIDYLPNIAGNVIYMLFFLTLFGGQLWFGIRNKTWSFMGTMCAGILGETVGYIGRVMLNLNPFIMNNFLVNLIPLTIAPALLTAGIYLCFGRVIVAIGAENSRIKHKLYAYIFVGCDLLALVLQAIGGGMAATARDRKGSRQGVNIMIAGLISQVITMALFLALWADFALSTRRAKISCSSSRTQPQLYDHLRSTKNFAFFQWALFAATILIFIRCIYRVAELWDGFSGSLANHEATFMIFEGPMIILAVAAMTAFHPGRIFGDLWGPAGNGIKSMGNIAEDQASFVPLGEHEWNTTTYHRVEHPGNVV</sequence>
<evidence type="ECO:0000256" key="1">
    <source>
        <dbReference type="ARBA" id="ARBA00004141"/>
    </source>
</evidence>
<keyword evidence="3 5" id="KW-1133">Transmembrane helix</keyword>
<dbReference type="PANTHER" id="PTHR31465:SF9">
    <property type="entry name" value="SPHINGOID LONG-CHAIN BASE TRANSPORTER RSB1"/>
    <property type="match status" value="1"/>
</dbReference>
<evidence type="ECO:0000313" key="7">
    <source>
        <dbReference type="Proteomes" id="UP000800038"/>
    </source>
</evidence>
<feature type="transmembrane region" description="Helical" evidence="5">
    <location>
        <begin position="58"/>
        <end position="78"/>
    </location>
</feature>
<protein>
    <submittedName>
        <fullName evidence="6">RTA1-domain-containing protein</fullName>
    </submittedName>
</protein>
<dbReference type="AlphaFoldDB" id="A0A6A5SYI7"/>
<organism evidence="6 7">
    <name type="scientific">Clathrospora elynae</name>
    <dbReference type="NCBI Taxonomy" id="706981"/>
    <lineage>
        <taxon>Eukaryota</taxon>
        <taxon>Fungi</taxon>
        <taxon>Dikarya</taxon>
        <taxon>Ascomycota</taxon>
        <taxon>Pezizomycotina</taxon>
        <taxon>Dothideomycetes</taxon>
        <taxon>Pleosporomycetidae</taxon>
        <taxon>Pleosporales</taxon>
        <taxon>Diademaceae</taxon>
        <taxon>Clathrospora</taxon>
    </lineage>
</organism>
<keyword evidence="7" id="KW-1185">Reference proteome</keyword>
<dbReference type="GO" id="GO:0000324">
    <property type="term" value="C:fungal-type vacuole"/>
    <property type="evidence" value="ECO:0007669"/>
    <property type="project" value="TreeGrafter"/>
</dbReference>
<feature type="transmembrane region" description="Helical" evidence="5">
    <location>
        <begin position="123"/>
        <end position="146"/>
    </location>
</feature>
<dbReference type="GO" id="GO:0005886">
    <property type="term" value="C:plasma membrane"/>
    <property type="evidence" value="ECO:0007669"/>
    <property type="project" value="TreeGrafter"/>
</dbReference>
<proteinExistence type="predicted"/>
<feature type="transmembrane region" description="Helical" evidence="5">
    <location>
        <begin position="85"/>
        <end position="103"/>
    </location>
</feature>
<keyword evidence="4 5" id="KW-0472">Membrane</keyword>
<evidence type="ECO:0000256" key="5">
    <source>
        <dbReference type="SAM" id="Phobius"/>
    </source>
</evidence>
<feature type="transmembrane region" description="Helical" evidence="5">
    <location>
        <begin position="288"/>
        <end position="306"/>
    </location>
</feature>